<dbReference type="RefSeq" id="WP_205358265.1">
    <property type="nucleotide sequence ID" value="NZ_JADKYB010000009.1"/>
</dbReference>
<proteinExistence type="predicted"/>
<comment type="caution">
    <text evidence="1">The sequence shown here is derived from an EMBL/GenBank/DDBJ whole genome shotgun (WGS) entry which is preliminary data.</text>
</comment>
<dbReference type="Proteomes" id="UP000749040">
    <property type="component" value="Unassembled WGS sequence"/>
</dbReference>
<dbReference type="InterPro" id="IPR034660">
    <property type="entry name" value="DinB/YfiT-like"/>
</dbReference>
<name>A0ABS2TSR9_9ACTN</name>
<organism evidence="1 2">
    <name type="scientific">Actinacidiphila acididurans</name>
    <dbReference type="NCBI Taxonomy" id="2784346"/>
    <lineage>
        <taxon>Bacteria</taxon>
        <taxon>Bacillati</taxon>
        <taxon>Actinomycetota</taxon>
        <taxon>Actinomycetes</taxon>
        <taxon>Kitasatosporales</taxon>
        <taxon>Streptomycetaceae</taxon>
        <taxon>Actinacidiphila</taxon>
    </lineage>
</organism>
<dbReference type="SUPFAM" id="SSF109854">
    <property type="entry name" value="DinB/YfiT-like putative metalloenzymes"/>
    <property type="match status" value="1"/>
</dbReference>
<evidence type="ECO:0000313" key="2">
    <source>
        <dbReference type="Proteomes" id="UP000749040"/>
    </source>
</evidence>
<sequence>MSDHDHVEPPRAVGPVTVGDLAEGVRLVVALLRQPAALAADWDRPAGTLEWSCWETAEHLADDLFAYAAQLGPQSPPPAKDVPFVWRRDAPDKPANVIFAERQDGPEGLVQVLEACGALHVAMVGTASPEARAFHGFGTTDPEGSAAMGLVELFAHADDLALGLGLGWRAPEAICARVLKRLFPTAPTDTAPWETLLWATGRGELPGRERLTRWKWDSAPRP</sequence>
<evidence type="ECO:0000313" key="1">
    <source>
        <dbReference type="EMBL" id="MBM9506385.1"/>
    </source>
</evidence>
<keyword evidence="2" id="KW-1185">Reference proteome</keyword>
<gene>
    <name evidence="1" type="ORF">ITX44_17855</name>
</gene>
<protein>
    <recommendedName>
        <fullName evidence="3">Mycothiol-dependent maleylpyruvate isomerase metal-binding domain-containing protein</fullName>
    </recommendedName>
</protein>
<reference evidence="1 2" key="1">
    <citation type="submission" date="2021-01" db="EMBL/GenBank/DDBJ databases">
        <title>Streptomyces acididurans sp. nov., isolated from a peat swamp forest soil.</title>
        <authorList>
            <person name="Chantavorakit T."/>
            <person name="Duangmal K."/>
        </authorList>
    </citation>
    <scope>NUCLEOTIDE SEQUENCE [LARGE SCALE GENOMIC DNA]</scope>
    <source>
        <strain evidence="1 2">KK5PA1</strain>
    </source>
</reference>
<evidence type="ECO:0008006" key="3">
    <source>
        <dbReference type="Google" id="ProtNLM"/>
    </source>
</evidence>
<accession>A0ABS2TSR9</accession>
<dbReference type="Gene3D" id="1.20.120.450">
    <property type="entry name" value="dinb family like domain"/>
    <property type="match status" value="1"/>
</dbReference>
<dbReference type="EMBL" id="JADKYB010000009">
    <property type="protein sequence ID" value="MBM9506385.1"/>
    <property type="molecule type" value="Genomic_DNA"/>
</dbReference>